<protein>
    <submittedName>
        <fullName evidence="2">Fic family protein</fullName>
    </submittedName>
</protein>
<dbReference type="PANTHER" id="PTHR13504:SF38">
    <property type="entry name" value="FIDO DOMAIN-CONTAINING PROTEIN"/>
    <property type="match status" value="1"/>
</dbReference>
<dbReference type="PIRSF" id="PIRSF038925">
    <property type="entry name" value="AMP-prot_trans"/>
    <property type="match status" value="1"/>
</dbReference>
<dbReference type="Proteomes" id="UP000677668">
    <property type="component" value="Chromosome 1"/>
</dbReference>
<dbReference type="PANTHER" id="PTHR13504">
    <property type="entry name" value="FIDO DOMAIN-CONTAINING PROTEIN DDB_G0283145"/>
    <property type="match status" value="1"/>
</dbReference>
<evidence type="ECO:0000259" key="1">
    <source>
        <dbReference type="PROSITE" id="PS51459"/>
    </source>
</evidence>
<dbReference type="Pfam" id="PF13784">
    <property type="entry name" value="Fic_N"/>
    <property type="match status" value="1"/>
</dbReference>
<accession>A0ABX8B1Q6</accession>
<dbReference type="EMBL" id="CP072642">
    <property type="protein sequence ID" value="QUV94929.1"/>
    <property type="molecule type" value="Genomic_DNA"/>
</dbReference>
<evidence type="ECO:0000313" key="3">
    <source>
        <dbReference type="Proteomes" id="UP000677668"/>
    </source>
</evidence>
<dbReference type="Pfam" id="PF02661">
    <property type="entry name" value="Fic"/>
    <property type="match status" value="1"/>
</dbReference>
<evidence type="ECO:0000313" key="2">
    <source>
        <dbReference type="EMBL" id="QUV94929.1"/>
    </source>
</evidence>
<dbReference type="SUPFAM" id="SSF140931">
    <property type="entry name" value="Fic-like"/>
    <property type="match status" value="1"/>
</dbReference>
<organism evidence="2 3">
    <name type="scientific">Chloracidobacterium sp. N</name>
    <dbReference type="NCBI Taxonomy" id="2821540"/>
    <lineage>
        <taxon>Bacteria</taxon>
        <taxon>Pseudomonadati</taxon>
        <taxon>Acidobacteriota</taxon>
        <taxon>Terriglobia</taxon>
        <taxon>Terriglobales</taxon>
        <taxon>Acidobacteriaceae</taxon>
        <taxon>Chloracidobacterium</taxon>
        <taxon>Chloracidobacterium aggregatum</taxon>
    </lineage>
</organism>
<keyword evidence="3" id="KW-1185">Reference proteome</keyword>
<dbReference type="PROSITE" id="PS51459">
    <property type="entry name" value="FIDO"/>
    <property type="match status" value="1"/>
</dbReference>
<reference evidence="2 3" key="1">
    <citation type="submission" date="2021-03" db="EMBL/GenBank/DDBJ databases">
        <title>Genomic and phenotypic characterization of Chloracidobacterium isolates provides evidence for multiple species.</title>
        <authorList>
            <person name="Saini M.K."/>
            <person name="Costas A.M.G."/>
            <person name="Tank M."/>
            <person name="Bryant D.A."/>
        </authorList>
    </citation>
    <scope>NUCLEOTIDE SEQUENCE [LARGE SCALE GENOMIC DNA]</scope>
    <source>
        <strain evidence="2 3">N</strain>
    </source>
</reference>
<name>A0ABX8B1Q6_9BACT</name>
<dbReference type="InterPro" id="IPR036597">
    <property type="entry name" value="Fido-like_dom_sf"/>
</dbReference>
<dbReference type="InterPro" id="IPR026287">
    <property type="entry name" value="SoFic-like"/>
</dbReference>
<dbReference type="InterPro" id="IPR025758">
    <property type="entry name" value="Fic/DOC_N"/>
</dbReference>
<dbReference type="RefSeq" id="WP_211423186.1">
    <property type="nucleotide sequence ID" value="NZ_CP072642.1"/>
</dbReference>
<proteinExistence type="predicted"/>
<dbReference type="InterPro" id="IPR003812">
    <property type="entry name" value="Fido"/>
</dbReference>
<dbReference type="Gene3D" id="1.10.3290.10">
    <property type="entry name" value="Fido-like domain"/>
    <property type="match status" value="1"/>
</dbReference>
<sequence>MQRGLTGYYKTLSVAGETVRAFVPHPLPPRPSLEFDSRRQRLLEEATLSLGRLDSVTLLLSEPDLFLYAYVRREAVLSSQIEGTQSSLAHLLLFELEEAPGVPLDDVTEVSNYVAALDHGLNRLKGGFPLCNRLLREMHRILLSRGRGSGQSPGEFRRTQNWIGGTRPGNAHFVPPPPDVLEDCLSDFERFLHDETLPYPTLVRAALAHVQFETIHPFLDGNGRIGRLLIAFILHHEGVLQRPLLYLSLYFKQHRREYYRLLDVVRFEGDWEAWLDFFLEGVIQTARNAVTTAQRLVMLFKEDTQKIQMSKLGVNSALRVFNALCARPVLSLPELVRRTGLTFPTAAKGVDVLIRLNIVRELTGRKRNRIFAYDSYVALLNEGTEPV</sequence>
<gene>
    <name evidence="2" type="ORF">J8C05_02850</name>
</gene>
<dbReference type="InterPro" id="IPR040198">
    <property type="entry name" value="Fido_containing"/>
</dbReference>
<feature type="domain" description="Fido" evidence="1">
    <location>
        <begin position="130"/>
        <end position="280"/>
    </location>
</feature>